<organism evidence="2 3">
    <name type="scientific">Cytospora schulzeri</name>
    <dbReference type="NCBI Taxonomy" id="448051"/>
    <lineage>
        <taxon>Eukaryota</taxon>
        <taxon>Fungi</taxon>
        <taxon>Dikarya</taxon>
        <taxon>Ascomycota</taxon>
        <taxon>Pezizomycotina</taxon>
        <taxon>Sordariomycetes</taxon>
        <taxon>Sordariomycetidae</taxon>
        <taxon>Diaporthales</taxon>
        <taxon>Cytosporaceae</taxon>
        <taxon>Cytospora</taxon>
    </lineage>
</organism>
<keyword evidence="3" id="KW-1185">Reference proteome</keyword>
<dbReference type="EMBL" id="LKEA01000005">
    <property type="protein sequence ID" value="ROW09029.1"/>
    <property type="molecule type" value="Genomic_DNA"/>
</dbReference>
<gene>
    <name evidence="2" type="ORF">VMCG_02839</name>
</gene>
<dbReference type="OrthoDB" id="10628224at2759"/>
<comment type="caution">
    <text evidence="2">The sequence shown here is derived from an EMBL/GenBank/DDBJ whole genome shotgun (WGS) entry which is preliminary data.</text>
</comment>
<feature type="signal peptide" evidence="1">
    <location>
        <begin position="1"/>
        <end position="16"/>
    </location>
</feature>
<feature type="chain" id="PRO_5019439348" evidence="1">
    <location>
        <begin position="17"/>
        <end position="92"/>
    </location>
</feature>
<dbReference type="AlphaFoldDB" id="A0A423WZS4"/>
<sequence length="92" mass="9894">MPGILEILGILVMLRATGILVETLVETPEGTLEIIGTIGTIESTGSGHPPDKPRTAEICPGTCRLSPEQLRWLGSKGNVRSSKSHENLEFGW</sequence>
<protein>
    <submittedName>
        <fullName evidence="2">Uncharacterized protein</fullName>
    </submittedName>
</protein>
<evidence type="ECO:0000313" key="3">
    <source>
        <dbReference type="Proteomes" id="UP000283895"/>
    </source>
</evidence>
<accession>A0A423WZS4</accession>
<proteinExistence type="predicted"/>
<name>A0A423WZS4_9PEZI</name>
<dbReference type="Proteomes" id="UP000283895">
    <property type="component" value="Unassembled WGS sequence"/>
</dbReference>
<evidence type="ECO:0000256" key="1">
    <source>
        <dbReference type="SAM" id="SignalP"/>
    </source>
</evidence>
<keyword evidence="1" id="KW-0732">Signal</keyword>
<reference evidence="2 3" key="1">
    <citation type="submission" date="2015-09" db="EMBL/GenBank/DDBJ databases">
        <title>Host preference determinants of Valsa canker pathogens revealed by comparative genomics.</title>
        <authorList>
            <person name="Yin Z."/>
            <person name="Huang L."/>
        </authorList>
    </citation>
    <scope>NUCLEOTIDE SEQUENCE [LARGE SCALE GENOMIC DNA]</scope>
    <source>
        <strain evidence="2 3">03-1</strain>
    </source>
</reference>
<dbReference type="STRING" id="356882.A0A423WZS4"/>
<evidence type="ECO:0000313" key="2">
    <source>
        <dbReference type="EMBL" id="ROW09029.1"/>
    </source>
</evidence>